<keyword evidence="2" id="KW-0472">Membrane</keyword>
<dbReference type="RefSeq" id="WP_275034699.1">
    <property type="nucleotide sequence ID" value="NZ_CP118615.1"/>
</dbReference>
<sequence length="301" mass="30940">MAAVWRRYAARFGVLAVGLVVAVPGLPAPARADFATILEGLPDRLGTDRVETVTAVVSRDDAGGCLRVRWSMLLTVRGLRLDQVRMDRVESDGPFPVQVRVAGSAARLTDRRPDPGTLCPGRTVTARYRLALAGDVTGGRVTLTAEAYDEGSRLLARQTATRNVAGPSAPEPTDGPAVPDPAEADPDGADPDGADPDGADPVDPGLAADGEPADPTDVVDPTDVPGEAAGSTAGPAAGTGGRVVAEPAGSTGGFGVVQAAFLLGGLLVFLGVGLLLRMRQVLGRTADEPAFDRPFTKYESL</sequence>
<evidence type="ECO:0000313" key="4">
    <source>
        <dbReference type="Proteomes" id="UP001219605"/>
    </source>
</evidence>
<evidence type="ECO:0000313" key="3">
    <source>
        <dbReference type="EMBL" id="WDZ87692.1"/>
    </source>
</evidence>
<reference evidence="3 4" key="1">
    <citation type="submission" date="2023-02" db="EMBL/GenBank/DDBJ databases">
        <authorList>
            <person name="Mo P."/>
        </authorList>
    </citation>
    <scope>NUCLEOTIDE SEQUENCE [LARGE SCALE GENOMIC DNA]</scope>
    <source>
        <strain evidence="3 4">HUAS 3</strain>
    </source>
</reference>
<keyword evidence="2" id="KW-0812">Transmembrane</keyword>
<organism evidence="3 4">
    <name type="scientific">Micromonospora cathayae</name>
    <dbReference type="NCBI Taxonomy" id="3028804"/>
    <lineage>
        <taxon>Bacteria</taxon>
        <taxon>Bacillati</taxon>
        <taxon>Actinomycetota</taxon>
        <taxon>Actinomycetes</taxon>
        <taxon>Micromonosporales</taxon>
        <taxon>Micromonosporaceae</taxon>
        <taxon>Micromonospora</taxon>
    </lineage>
</organism>
<evidence type="ECO:0000256" key="1">
    <source>
        <dbReference type="SAM" id="MobiDB-lite"/>
    </source>
</evidence>
<feature type="transmembrane region" description="Helical" evidence="2">
    <location>
        <begin position="256"/>
        <end position="276"/>
    </location>
</feature>
<proteinExistence type="predicted"/>
<dbReference type="Proteomes" id="UP001219605">
    <property type="component" value="Chromosome"/>
</dbReference>
<protein>
    <submittedName>
        <fullName evidence="3">Uncharacterized protein</fullName>
    </submittedName>
</protein>
<accession>A0ABY7ZXD3</accession>
<evidence type="ECO:0000256" key="2">
    <source>
        <dbReference type="SAM" id="Phobius"/>
    </source>
</evidence>
<gene>
    <name evidence="3" type="ORF">PVK37_15415</name>
</gene>
<dbReference type="EMBL" id="CP118615">
    <property type="protein sequence ID" value="WDZ87692.1"/>
    <property type="molecule type" value="Genomic_DNA"/>
</dbReference>
<keyword evidence="4" id="KW-1185">Reference proteome</keyword>
<feature type="compositionally biased region" description="Low complexity" evidence="1">
    <location>
        <begin position="201"/>
        <end position="236"/>
    </location>
</feature>
<name>A0ABY7ZXD3_9ACTN</name>
<feature type="compositionally biased region" description="Acidic residues" evidence="1">
    <location>
        <begin position="182"/>
        <end position="200"/>
    </location>
</feature>
<feature type="region of interest" description="Disordered" evidence="1">
    <location>
        <begin position="162"/>
        <end position="244"/>
    </location>
</feature>
<keyword evidence="2" id="KW-1133">Transmembrane helix</keyword>